<dbReference type="PIRSF" id="PIRSF015617">
    <property type="entry name" value="Adensltrnsf_CobA"/>
    <property type="match status" value="1"/>
</dbReference>
<dbReference type="PANTHER" id="PTHR46638:SF1">
    <property type="entry name" value="CORRINOID ADENOSYLTRANSFERASE"/>
    <property type="match status" value="1"/>
</dbReference>
<organism evidence="1 2">
    <name type="scientific">Anaerocolumna cellulosilytica</name>
    <dbReference type="NCBI Taxonomy" id="433286"/>
    <lineage>
        <taxon>Bacteria</taxon>
        <taxon>Bacillati</taxon>
        <taxon>Bacillota</taxon>
        <taxon>Clostridia</taxon>
        <taxon>Lachnospirales</taxon>
        <taxon>Lachnospiraceae</taxon>
        <taxon>Anaerocolumna</taxon>
    </lineage>
</organism>
<sequence>MSETNGSKGLIHLYCGDGKGKTTAAMGLAIRAAGSGMRVVFLQFLKGRPVSELNSLKLIPGITVIRNNKDYGFYNTMSEQDKKDITKLHNENLYKARALVEQGEVDLLVLDEVCAAYRYPLLDTEAIKELILHKRQGLELVLTGRNPDSLFVEQADYISEIQKVKHPFDKNIHARKGIEY</sequence>
<dbReference type="PANTHER" id="PTHR46638">
    <property type="entry name" value="CORRINOID ADENOSYLTRANSFERASE"/>
    <property type="match status" value="1"/>
</dbReference>
<dbReference type="Pfam" id="PF02572">
    <property type="entry name" value="CobA_CobO_BtuR"/>
    <property type="match status" value="1"/>
</dbReference>
<protein>
    <submittedName>
        <fullName evidence="1">Cob(I)yrinic acid a,c-diamide adenosyltransferase</fullName>
    </submittedName>
</protein>
<dbReference type="SUPFAM" id="SSF52540">
    <property type="entry name" value="P-loop containing nucleoside triphosphate hydrolases"/>
    <property type="match status" value="1"/>
</dbReference>
<dbReference type="Proteomes" id="UP000515561">
    <property type="component" value="Chromosome"/>
</dbReference>
<keyword evidence="1" id="KW-0808">Transferase</keyword>
<dbReference type="AlphaFoldDB" id="A0A6S6R2L6"/>
<dbReference type="GO" id="GO:0008817">
    <property type="term" value="F:corrinoid adenosyltransferase activity"/>
    <property type="evidence" value="ECO:0007669"/>
    <property type="project" value="InterPro"/>
</dbReference>
<evidence type="ECO:0000313" key="1">
    <source>
        <dbReference type="EMBL" id="BCJ96386.1"/>
    </source>
</evidence>
<dbReference type="Gene3D" id="3.40.50.300">
    <property type="entry name" value="P-loop containing nucleotide triphosphate hydrolases"/>
    <property type="match status" value="1"/>
</dbReference>
<gene>
    <name evidence="1" type="ORF">acsn021_39550</name>
</gene>
<dbReference type="InterPro" id="IPR003724">
    <property type="entry name" value="CblAdoTrfase_CobA"/>
</dbReference>
<dbReference type="RefSeq" id="WP_184093240.1">
    <property type="nucleotide sequence ID" value="NZ_AP023367.1"/>
</dbReference>
<accession>A0A6S6R2L6</accession>
<dbReference type="GO" id="GO:0005524">
    <property type="term" value="F:ATP binding"/>
    <property type="evidence" value="ECO:0007669"/>
    <property type="project" value="InterPro"/>
</dbReference>
<reference evidence="1 2" key="1">
    <citation type="journal article" date="2016" name="Int. J. Syst. Evol. Microbiol.">
        <title>Descriptions of Anaerotaenia torta gen. nov., sp. nov. and Anaerocolumna cellulosilytica gen. nov., sp. nov. isolated from a methanogenic reactor of cattle waste.</title>
        <authorList>
            <person name="Uek A."/>
            <person name="Ohtaki Y."/>
            <person name="Kaku N."/>
            <person name="Ueki K."/>
        </authorList>
    </citation>
    <scope>NUCLEOTIDE SEQUENCE [LARGE SCALE GENOMIC DNA]</scope>
    <source>
        <strain evidence="1 2">SN021</strain>
    </source>
</reference>
<name>A0A6S6R2L6_9FIRM</name>
<dbReference type="GO" id="GO:0009236">
    <property type="term" value="P:cobalamin biosynthetic process"/>
    <property type="evidence" value="ECO:0007669"/>
    <property type="project" value="InterPro"/>
</dbReference>
<dbReference type="InterPro" id="IPR027417">
    <property type="entry name" value="P-loop_NTPase"/>
</dbReference>
<evidence type="ECO:0000313" key="2">
    <source>
        <dbReference type="Proteomes" id="UP000515561"/>
    </source>
</evidence>
<keyword evidence="2" id="KW-1185">Reference proteome</keyword>
<dbReference type="EMBL" id="AP023367">
    <property type="protein sequence ID" value="BCJ96386.1"/>
    <property type="molecule type" value="Genomic_DNA"/>
</dbReference>
<dbReference type="KEGG" id="acel:acsn021_39550"/>
<proteinExistence type="predicted"/>